<keyword evidence="4" id="KW-0479">Metal-binding</keyword>
<dbReference type="InterPro" id="IPR008753">
    <property type="entry name" value="Peptidase_M13_N"/>
</dbReference>
<dbReference type="Gene3D" id="3.40.390.10">
    <property type="entry name" value="Collagenase (Catalytic Domain)"/>
    <property type="match status" value="1"/>
</dbReference>
<dbReference type="OrthoDB" id="5873741at2759"/>
<keyword evidence="3" id="KW-0645">Protease</keyword>
<dbReference type="STRING" id="1611254.A0A2G5V8K0"/>
<evidence type="ECO:0000256" key="2">
    <source>
        <dbReference type="ARBA" id="ARBA00007357"/>
    </source>
</evidence>
<dbReference type="CDD" id="cd08662">
    <property type="entry name" value="M13"/>
    <property type="match status" value="1"/>
</dbReference>
<dbReference type="AlphaFoldDB" id="A0A2G5V8K0"/>
<dbReference type="EMBL" id="PDUG01000002">
    <property type="protein sequence ID" value="PIC48108.1"/>
    <property type="molecule type" value="Genomic_DNA"/>
</dbReference>
<evidence type="ECO:0008006" key="12">
    <source>
        <dbReference type="Google" id="ProtNLM"/>
    </source>
</evidence>
<evidence type="ECO:0000313" key="10">
    <source>
        <dbReference type="EMBL" id="PIC48108.1"/>
    </source>
</evidence>
<evidence type="ECO:0000313" key="11">
    <source>
        <dbReference type="Proteomes" id="UP000230233"/>
    </source>
</evidence>
<accession>A0A2G5V8K0</accession>
<comment type="cofactor">
    <cofactor evidence="1">
        <name>Zn(2+)</name>
        <dbReference type="ChEBI" id="CHEBI:29105"/>
    </cofactor>
</comment>
<dbReference type="Pfam" id="PF05649">
    <property type="entry name" value="Peptidase_M13_N"/>
    <property type="match status" value="1"/>
</dbReference>
<protein>
    <recommendedName>
        <fullName evidence="12">Peptidase M13 C-terminal domain-containing protein</fullName>
    </recommendedName>
</protein>
<evidence type="ECO:0000256" key="1">
    <source>
        <dbReference type="ARBA" id="ARBA00001947"/>
    </source>
</evidence>
<dbReference type="InterPro" id="IPR000718">
    <property type="entry name" value="Peptidase_M13"/>
</dbReference>
<evidence type="ECO:0000256" key="6">
    <source>
        <dbReference type="ARBA" id="ARBA00022833"/>
    </source>
</evidence>
<reference evidence="11" key="1">
    <citation type="submission" date="2017-10" db="EMBL/GenBank/DDBJ databases">
        <title>Rapid genome shrinkage in a self-fertile nematode reveals novel sperm competition proteins.</title>
        <authorList>
            <person name="Yin D."/>
            <person name="Schwarz E.M."/>
            <person name="Thomas C.G."/>
            <person name="Felde R.L."/>
            <person name="Korf I.F."/>
            <person name="Cutter A.D."/>
            <person name="Schartner C.M."/>
            <person name="Ralston E.J."/>
            <person name="Meyer B.J."/>
            <person name="Haag E.S."/>
        </authorList>
    </citation>
    <scope>NUCLEOTIDE SEQUENCE [LARGE SCALE GENOMIC DNA]</scope>
    <source>
        <strain evidence="11">JU1422</strain>
    </source>
</reference>
<comment type="similarity">
    <text evidence="2">Belongs to the peptidase M13 family.</text>
</comment>
<dbReference type="PANTHER" id="PTHR11733:SF7">
    <property type="entry name" value="NEPRILYSIN METALLOPEPTIDASE FAMILY-RELATED"/>
    <property type="match status" value="1"/>
</dbReference>
<feature type="domain" description="Peptidase M13 N-terminal" evidence="9">
    <location>
        <begin position="145"/>
        <end position="301"/>
    </location>
</feature>
<evidence type="ECO:0000256" key="7">
    <source>
        <dbReference type="ARBA" id="ARBA00023049"/>
    </source>
</evidence>
<sequence length="562" mass="64364">MHHLFAKCQEMADPTKQSDFFQEWRSDVEQIGWPMLNPNWNDNLFDLTGLLRKTAVINLDNGFTINYGIFSLLIPVARKVFIGANSPHATNFYEIQKVLNTIFPESSRPAHLDMLREVQEVHWFGLELQKIDALTPQRHILDVENNYEALKAAFPGLNFDYLISDLLSNHVLSWNKIKNKIYGARGFLEKAPHINTLVQNYKRAAGNYFVYQYVRNSYIYGATLEKSKCEQLVPLFLPLPSLRVFVRNHFDKEAIKDVDNLVESIRSSFIEMLQNSEWAHEKLKNGAIRKAKIMKKLISYPQELETPGALDKHFNIHLDSSVSYYWTMKRIERASINPLLDYVSSDFPMNPVFGFMSNAVYTRADNTINVLAPIMDEPLFHTSFPNYAKIAGIGFVIGHEIGHGFDAEGILFDENGKQQILFDGNDSMEYAKKITCLINQYNNYDDPSFGRKLNGSTTIMELLADEIGQDAAWRTFKKLDLSQEKKIIGFEDLSFEKLYFRIGALKWCSPRSPLTLEDQLKQVHATTSFRVNGVFANEKGFAEAFNCSAGSPMNPVKKCTMF</sequence>
<dbReference type="GO" id="GO:0046872">
    <property type="term" value="F:metal ion binding"/>
    <property type="evidence" value="ECO:0007669"/>
    <property type="project" value="UniProtKB-KW"/>
</dbReference>
<dbReference type="InterPro" id="IPR024079">
    <property type="entry name" value="MetalloPept_cat_dom_sf"/>
</dbReference>
<dbReference type="SUPFAM" id="SSF55486">
    <property type="entry name" value="Metalloproteases ('zincins'), catalytic domain"/>
    <property type="match status" value="1"/>
</dbReference>
<dbReference type="Pfam" id="PF01431">
    <property type="entry name" value="Peptidase_M13"/>
    <property type="match status" value="1"/>
</dbReference>
<keyword evidence="7" id="KW-0482">Metalloprotease</keyword>
<name>A0A2G5V8K0_9PELO</name>
<keyword evidence="5" id="KW-0378">Hydrolase</keyword>
<gene>
    <name evidence="10" type="primary">Cnig_chr_II.g7212</name>
    <name evidence="10" type="ORF">B9Z55_007212</name>
</gene>
<dbReference type="PROSITE" id="PS51885">
    <property type="entry name" value="NEPRILYSIN"/>
    <property type="match status" value="1"/>
</dbReference>
<organism evidence="10 11">
    <name type="scientific">Caenorhabditis nigoni</name>
    <dbReference type="NCBI Taxonomy" id="1611254"/>
    <lineage>
        <taxon>Eukaryota</taxon>
        <taxon>Metazoa</taxon>
        <taxon>Ecdysozoa</taxon>
        <taxon>Nematoda</taxon>
        <taxon>Chromadorea</taxon>
        <taxon>Rhabditida</taxon>
        <taxon>Rhabditina</taxon>
        <taxon>Rhabditomorpha</taxon>
        <taxon>Rhabditoidea</taxon>
        <taxon>Rhabditidae</taxon>
        <taxon>Peloderinae</taxon>
        <taxon>Caenorhabditis</taxon>
    </lineage>
</organism>
<evidence type="ECO:0000256" key="3">
    <source>
        <dbReference type="ARBA" id="ARBA00022670"/>
    </source>
</evidence>
<evidence type="ECO:0000256" key="5">
    <source>
        <dbReference type="ARBA" id="ARBA00022801"/>
    </source>
</evidence>
<dbReference type="GO" id="GO:0005886">
    <property type="term" value="C:plasma membrane"/>
    <property type="evidence" value="ECO:0007669"/>
    <property type="project" value="TreeGrafter"/>
</dbReference>
<dbReference type="PANTHER" id="PTHR11733">
    <property type="entry name" value="ZINC METALLOPROTEASE FAMILY M13 NEPRILYSIN-RELATED"/>
    <property type="match status" value="1"/>
</dbReference>
<dbReference type="GO" id="GO:0004222">
    <property type="term" value="F:metalloendopeptidase activity"/>
    <property type="evidence" value="ECO:0007669"/>
    <property type="project" value="InterPro"/>
</dbReference>
<dbReference type="Proteomes" id="UP000230233">
    <property type="component" value="Chromosome II"/>
</dbReference>
<comment type="caution">
    <text evidence="10">The sequence shown here is derived from an EMBL/GenBank/DDBJ whole genome shotgun (WGS) entry which is preliminary data.</text>
</comment>
<evidence type="ECO:0000259" key="8">
    <source>
        <dbReference type="Pfam" id="PF01431"/>
    </source>
</evidence>
<proteinExistence type="inferred from homology"/>
<evidence type="ECO:0000259" key="9">
    <source>
        <dbReference type="Pfam" id="PF05649"/>
    </source>
</evidence>
<evidence type="ECO:0000256" key="4">
    <source>
        <dbReference type="ARBA" id="ARBA00022723"/>
    </source>
</evidence>
<dbReference type="GO" id="GO:0016485">
    <property type="term" value="P:protein processing"/>
    <property type="evidence" value="ECO:0007669"/>
    <property type="project" value="TreeGrafter"/>
</dbReference>
<keyword evidence="6" id="KW-0862">Zinc</keyword>
<keyword evidence="11" id="KW-1185">Reference proteome</keyword>
<dbReference type="InterPro" id="IPR018497">
    <property type="entry name" value="Peptidase_M13_C"/>
</dbReference>
<feature type="domain" description="Peptidase M13 C-terminal" evidence="8">
    <location>
        <begin position="358"/>
        <end position="560"/>
    </location>
</feature>